<evidence type="ECO:0000313" key="2">
    <source>
        <dbReference type="EMBL" id="GMN66421.1"/>
    </source>
</evidence>
<evidence type="ECO:0000256" key="1">
    <source>
        <dbReference type="SAM" id="Phobius"/>
    </source>
</evidence>
<protein>
    <recommendedName>
        <fullName evidence="4">Transmembrane protein</fullName>
    </recommendedName>
</protein>
<organism evidence="2 3">
    <name type="scientific">Ficus carica</name>
    <name type="common">Common fig</name>
    <dbReference type="NCBI Taxonomy" id="3494"/>
    <lineage>
        <taxon>Eukaryota</taxon>
        <taxon>Viridiplantae</taxon>
        <taxon>Streptophyta</taxon>
        <taxon>Embryophyta</taxon>
        <taxon>Tracheophyta</taxon>
        <taxon>Spermatophyta</taxon>
        <taxon>Magnoliopsida</taxon>
        <taxon>eudicotyledons</taxon>
        <taxon>Gunneridae</taxon>
        <taxon>Pentapetalae</taxon>
        <taxon>rosids</taxon>
        <taxon>fabids</taxon>
        <taxon>Rosales</taxon>
        <taxon>Moraceae</taxon>
        <taxon>Ficeae</taxon>
        <taxon>Ficus</taxon>
    </lineage>
</organism>
<comment type="caution">
    <text evidence="2">The sequence shown here is derived from an EMBL/GenBank/DDBJ whole genome shotgun (WGS) entry which is preliminary data.</text>
</comment>
<dbReference type="AlphaFoldDB" id="A0AA88E5Q2"/>
<evidence type="ECO:0000313" key="3">
    <source>
        <dbReference type="Proteomes" id="UP001187192"/>
    </source>
</evidence>
<keyword evidence="1" id="KW-0472">Membrane</keyword>
<name>A0AA88E5Q2_FICCA</name>
<dbReference type="Proteomes" id="UP001187192">
    <property type="component" value="Unassembled WGS sequence"/>
</dbReference>
<proteinExistence type="predicted"/>
<accession>A0AA88E5Q2</accession>
<keyword evidence="1" id="KW-0812">Transmembrane</keyword>
<evidence type="ECO:0008006" key="4">
    <source>
        <dbReference type="Google" id="ProtNLM"/>
    </source>
</evidence>
<keyword evidence="3" id="KW-1185">Reference proteome</keyword>
<gene>
    <name evidence="2" type="ORF">TIFTF001_035485</name>
</gene>
<keyword evidence="1" id="KW-1133">Transmembrane helix</keyword>
<feature type="transmembrane region" description="Helical" evidence="1">
    <location>
        <begin position="27"/>
        <end position="47"/>
    </location>
</feature>
<dbReference type="EMBL" id="BTGU01000322">
    <property type="protein sequence ID" value="GMN66421.1"/>
    <property type="molecule type" value="Genomic_DNA"/>
</dbReference>
<feature type="transmembrane region" description="Helical" evidence="1">
    <location>
        <begin position="88"/>
        <end position="109"/>
    </location>
</feature>
<reference evidence="2" key="1">
    <citation type="submission" date="2023-07" db="EMBL/GenBank/DDBJ databases">
        <title>draft genome sequence of fig (Ficus carica).</title>
        <authorList>
            <person name="Takahashi T."/>
            <person name="Nishimura K."/>
        </authorList>
    </citation>
    <scope>NUCLEOTIDE SEQUENCE</scope>
</reference>
<sequence>MVVINLLKPTPWEWDPFHTWNDRQYPISWTKANCLLVYSLFLLFPFTSMELYSCTNSALIIRFQLVGFSRHIALSLVGSVVLPRTIFWYVYPALILILIFCSSSVLVRLKARLLVWIRENLSELDQPANGEPQLAAEVVLDISHGEEVLPFPEATDDFYPVGL</sequence>